<sequence>MLALKPKQQVDGKDTRFQYNGHEIDEERIERACKTHKELLYAPTEVPACITALTPPCQSPRVAKQNATFDYGIFSFSTTSSAFFGPTLYSKDLALMTDIGRGVDPSSSFRHDGCYDIDRRPRSPFCERHPGIAQEY</sequence>
<evidence type="ECO:0000313" key="2">
    <source>
        <dbReference type="Proteomes" id="UP001590951"/>
    </source>
</evidence>
<name>A0ABR4B6I5_9LECA</name>
<accession>A0ABR4B6I5</accession>
<protein>
    <submittedName>
        <fullName evidence="1">Uncharacterized protein</fullName>
    </submittedName>
</protein>
<evidence type="ECO:0000313" key="1">
    <source>
        <dbReference type="EMBL" id="KAL2053454.1"/>
    </source>
</evidence>
<proteinExistence type="predicted"/>
<dbReference type="Proteomes" id="UP001590951">
    <property type="component" value="Unassembled WGS sequence"/>
</dbReference>
<gene>
    <name evidence="1" type="ORF">ABVK25_006105</name>
</gene>
<dbReference type="EMBL" id="JBHFEH010000020">
    <property type="protein sequence ID" value="KAL2053454.1"/>
    <property type="molecule type" value="Genomic_DNA"/>
</dbReference>
<comment type="caution">
    <text evidence="1">The sequence shown here is derived from an EMBL/GenBank/DDBJ whole genome shotgun (WGS) entry which is preliminary data.</text>
</comment>
<organism evidence="1 2">
    <name type="scientific">Lepraria finkii</name>
    <dbReference type="NCBI Taxonomy" id="1340010"/>
    <lineage>
        <taxon>Eukaryota</taxon>
        <taxon>Fungi</taxon>
        <taxon>Dikarya</taxon>
        <taxon>Ascomycota</taxon>
        <taxon>Pezizomycotina</taxon>
        <taxon>Lecanoromycetes</taxon>
        <taxon>OSLEUM clade</taxon>
        <taxon>Lecanoromycetidae</taxon>
        <taxon>Lecanorales</taxon>
        <taxon>Lecanorineae</taxon>
        <taxon>Stereocaulaceae</taxon>
        <taxon>Lepraria</taxon>
    </lineage>
</organism>
<reference evidence="1 2" key="1">
    <citation type="submission" date="2024-09" db="EMBL/GenBank/DDBJ databases">
        <title>Rethinking Asexuality: The Enigmatic Case of Functional Sexual Genes in Lepraria (Stereocaulaceae).</title>
        <authorList>
            <person name="Doellman M."/>
            <person name="Sun Y."/>
            <person name="Barcenas-Pena A."/>
            <person name="Lumbsch H.T."/>
            <person name="Grewe F."/>
        </authorList>
    </citation>
    <scope>NUCLEOTIDE SEQUENCE [LARGE SCALE GENOMIC DNA]</scope>
    <source>
        <strain evidence="1 2">Grewe 0041</strain>
    </source>
</reference>
<keyword evidence="2" id="KW-1185">Reference proteome</keyword>